<protein>
    <submittedName>
        <fullName evidence="1">Uncharacterized protein</fullName>
    </submittedName>
</protein>
<evidence type="ECO:0000313" key="1">
    <source>
        <dbReference type="EMBL" id="ABU72017.1"/>
    </source>
</evidence>
<name>A7MUF8_VIBC1</name>
<reference evidence="1 2" key="1">
    <citation type="submission" date="2007-08" db="EMBL/GenBank/DDBJ databases">
        <authorList>
            <consortium name="The Vibrio harveyi Genome Sequencing Project"/>
            <person name="Bassler B."/>
            <person name="Clifton S.W."/>
            <person name="Fulton L."/>
            <person name="Delehaunty K."/>
            <person name="Fronick C."/>
            <person name="Harrison M."/>
            <person name="Markivic C."/>
            <person name="Fulton R."/>
            <person name="Tin-Wollam A.-M."/>
            <person name="Shah N."/>
            <person name="Pepin K."/>
            <person name="Nash W."/>
            <person name="Thiruvilangam P."/>
            <person name="Bhonagiri V."/>
            <person name="Waters C."/>
            <person name="Tu K.C."/>
            <person name="Irgon J."/>
            <person name="Wilson R.K."/>
        </authorList>
    </citation>
    <scope>NUCLEOTIDE SEQUENCE [LARGE SCALE GENOMIC DNA]</scope>
    <source>
        <strain evidence="2">ATCC BAA-1116 / BB120</strain>
    </source>
</reference>
<proteinExistence type="predicted"/>
<organism evidence="1 2">
    <name type="scientific">Vibrio campbellii (strain ATCC BAA-1116)</name>
    <dbReference type="NCBI Taxonomy" id="2902295"/>
    <lineage>
        <taxon>Bacteria</taxon>
        <taxon>Pseudomonadati</taxon>
        <taxon>Pseudomonadota</taxon>
        <taxon>Gammaproteobacteria</taxon>
        <taxon>Vibrionales</taxon>
        <taxon>Vibrionaceae</taxon>
        <taxon>Vibrio</taxon>
    </lineage>
</organism>
<dbReference type="PATRIC" id="fig|338187.36.peg.2994"/>
<dbReference type="EMBL" id="CP000789">
    <property type="protein sequence ID" value="ABU72017.1"/>
    <property type="molecule type" value="Genomic_DNA"/>
</dbReference>
<accession>A7MUF8</accession>
<dbReference type="Proteomes" id="UP000008152">
    <property type="component" value="Chromosome I"/>
</dbReference>
<sequence>MSEFQSLKNKQAFHNERLVYVRLWAIWVIQNSQELIFVFMNPERDQQYQWVHGFLNKKPFP</sequence>
<evidence type="ECO:0000313" key="2">
    <source>
        <dbReference type="Proteomes" id="UP000008152"/>
    </source>
</evidence>
<gene>
    <name evidence="1" type="ordered locus">VIBHAR_03067</name>
</gene>
<dbReference type="AlphaFoldDB" id="A7MUF8"/>
<dbReference type="KEGG" id="vha:VIBHAR_03067"/>